<dbReference type="Pfam" id="PF04055">
    <property type="entry name" value="Radical_SAM"/>
    <property type="match status" value="1"/>
</dbReference>
<dbReference type="SFLD" id="SFLDG01082">
    <property type="entry name" value="B12-binding_domain_containing"/>
    <property type="match status" value="1"/>
</dbReference>
<dbReference type="InterPro" id="IPR034466">
    <property type="entry name" value="Methyltransferase_Class_B"/>
</dbReference>
<gene>
    <name evidence="7" type="ORF">ACFL27_11650</name>
</gene>
<evidence type="ECO:0000256" key="5">
    <source>
        <dbReference type="ARBA" id="ARBA00023014"/>
    </source>
</evidence>
<evidence type="ECO:0000256" key="3">
    <source>
        <dbReference type="ARBA" id="ARBA00022723"/>
    </source>
</evidence>
<reference evidence="7 8" key="1">
    <citation type="submission" date="2024-09" db="EMBL/GenBank/DDBJ databases">
        <title>Laminarin stimulates single cell rates of sulfate reduction while oxygen inhibits transcriptomic activity in coastal marine sediment.</title>
        <authorList>
            <person name="Lindsay M."/>
            <person name="Orcutt B."/>
            <person name="Emerson D."/>
            <person name="Stepanauskas R."/>
            <person name="D'Angelo T."/>
        </authorList>
    </citation>
    <scope>NUCLEOTIDE SEQUENCE [LARGE SCALE GENOMIC DNA]</scope>
    <source>
        <strain evidence="7">SAG AM-311-K15</strain>
    </source>
</reference>
<dbReference type="InterPro" id="IPR007197">
    <property type="entry name" value="rSAM"/>
</dbReference>
<keyword evidence="2" id="KW-0949">S-adenosyl-L-methionine</keyword>
<dbReference type="PANTHER" id="PTHR43409:SF16">
    <property type="entry name" value="SLR0320 PROTEIN"/>
    <property type="match status" value="1"/>
</dbReference>
<keyword evidence="3" id="KW-0479">Metal-binding</keyword>
<dbReference type="CDD" id="cd01335">
    <property type="entry name" value="Radical_SAM"/>
    <property type="match status" value="1"/>
</dbReference>
<dbReference type="InterPro" id="IPR006638">
    <property type="entry name" value="Elp3/MiaA/NifB-like_rSAM"/>
</dbReference>
<keyword evidence="5" id="KW-0411">Iron-sulfur</keyword>
<accession>A0ABV6YXB1</accession>
<sequence length="462" mass="54129">MRILLLNPPGSRRYLRDYYCSHVSKGRYVWQPIDLLILSGHLAENHDVIVIDAIAENLSVQKTYRAITLWQPEVIIFLTGSVSWLEDLAFFHQLPEAAARKLFAIGDLPLFEPQLLFEQCLILDGILFDFISAAVLHMVQGDKEQEGKGYIYRDYPPDREYIRFPSPSDYTVPLPQYGLFRIQNYHLVHVHHHPFMSVLTDFGCPFRCSFCPYENIPFLIRNYDNLFSEFQQIQSRGIKEIWFKDQSFGAQRSFTLKVLQGLIEHKFNFSWSCETRVEFLDRHMMSLMKQAGCHTVMIGVETADQQIRARYQKPVPDQLYQDVITRAHQAGLKTLVHFIIGLPGETRESLQKLPDFALGLKSDFATFNIATPQYGTTLRKEAIRHHWFDDSVRNIDSSCSFPLLSLPEIDPSFVWNIRNKALRHFYFRPVYILRHIFRTRTVYQWRNLIREAFSLLRDLLQA</sequence>
<comment type="caution">
    <text evidence="7">The sequence shown here is derived from an EMBL/GenBank/DDBJ whole genome shotgun (WGS) entry which is preliminary data.</text>
</comment>
<evidence type="ECO:0000313" key="8">
    <source>
        <dbReference type="Proteomes" id="UP001594351"/>
    </source>
</evidence>
<dbReference type="Gene3D" id="3.80.30.20">
    <property type="entry name" value="tm_1862 like domain"/>
    <property type="match status" value="1"/>
</dbReference>
<evidence type="ECO:0000256" key="4">
    <source>
        <dbReference type="ARBA" id="ARBA00023004"/>
    </source>
</evidence>
<name>A0ABV6YXB1_UNCC1</name>
<dbReference type="PANTHER" id="PTHR43409">
    <property type="entry name" value="ANAEROBIC MAGNESIUM-PROTOPORPHYRIN IX MONOMETHYL ESTER CYCLASE-RELATED"/>
    <property type="match status" value="1"/>
</dbReference>
<comment type="cofactor">
    <cofactor evidence="1">
        <name>[4Fe-4S] cluster</name>
        <dbReference type="ChEBI" id="CHEBI:49883"/>
    </cofactor>
</comment>
<dbReference type="InterPro" id="IPR051198">
    <property type="entry name" value="BchE-like"/>
</dbReference>
<evidence type="ECO:0000256" key="2">
    <source>
        <dbReference type="ARBA" id="ARBA00022691"/>
    </source>
</evidence>
<feature type="domain" description="Radical SAM core" evidence="6">
    <location>
        <begin position="188"/>
        <end position="407"/>
    </location>
</feature>
<protein>
    <submittedName>
        <fullName evidence="7">B12-binding domain-containing radical SAM protein</fullName>
    </submittedName>
</protein>
<evidence type="ECO:0000256" key="1">
    <source>
        <dbReference type="ARBA" id="ARBA00001966"/>
    </source>
</evidence>
<dbReference type="PROSITE" id="PS51918">
    <property type="entry name" value="RADICAL_SAM"/>
    <property type="match status" value="1"/>
</dbReference>
<evidence type="ECO:0000259" key="6">
    <source>
        <dbReference type="PROSITE" id="PS51918"/>
    </source>
</evidence>
<dbReference type="EMBL" id="JBHPBY010000128">
    <property type="protein sequence ID" value="MFC1850839.1"/>
    <property type="molecule type" value="Genomic_DNA"/>
</dbReference>
<keyword evidence="4" id="KW-0408">Iron</keyword>
<keyword evidence="8" id="KW-1185">Reference proteome</keyword>
<dbReference type="Proteomes" id="UP001594351">
    <property type="component" value="Unassembled WGS sequence"/>
</dbReference>
<proteinExistence type="predicted"/>
<dbReference type="SUPFAM" id="SSF102114">
    <property type="entry name" value="Radical SAM enzymes"/>
    <property type="match status" value="1"/>
</dbReference>
<dbReference type="SMART" id="SM00729">
    <property type="entry name" value="Elp3"/>
    <property type="match status" value="1"/>
</dbReference>
<evidence type="ECO:0000313" key="7">
    <source>
        <dbReference type="EMBL" id="MFC1850839.1"/>
    </source>
</evidence>
<dbReference type="InterPro" id="IPR023404">
    <property type="entry name" value="rSAM_horseshoe"/>
</dbReference>
<dbReference type="SFLD" id="SFLDS00029">
    <property type="entry name" value="Radical_SAM"/>
    <property type="match status" value="1"/>
</dbReference>
<dbReference type="InterPro" id="IPR058240">
    <property type="entry name" value="rSAM_sf"/>
</dbReference>
<organism evidence="7 8">
    <name type="scientific">candidate division CSSED10-310 bacterium</name>
    <dbReference type="NCBI Taxonomy" id="2855610"/>
    <lineage>
        <taxon>Bacteria</taxon>
        <taxon>Bacteria division CSSED10-310</taxon>
    </lineage>
</organism>
<dbReference type="SFLD" id="SFLDG01123">
    <property type="entry name" value="methyltransferase_(Class_B)"/>
    <property type="match status" value="1"/>
</dbReference>